<dbReference type="Proteomes" id="UP000245133">
    <property type="component" value="Unassembled WGS sequence"/>
</dbReference>
<keyword evidence="2" id="KW-1185">Reference proteome</keyword>
<sequence length="135" mass="15704">MSESEECWYELTDRIDEFQNILRILNHYYEMLSTKVSPLFQFRKEVAGLASDQVQIFLSPLGKYEFQIACKVPKQNRCETWIHLDGIQEERDRLQANGIHEHPVFQIVCLNDLFQASTVPCTNPLLTQKKVANGD</sequence>
<protein>
    <submittedName>
        <fullName evidence="1">Uncharacterized protein</fullName>
    </submittedName>
</protein>
<comment type="caution">
    <text evidence="1">The sequence shown here is derived from an EMBL/GenBank/DDBJ whole genome shotgun (WGS) entry which is preliminary data.</text>
</comment>
<dbReference type="RefSeq" id="WP_108977155.1">
    <property type="nucleotide sequence ID" value="NZ_BFBB01000007.1"/>
</dbReference>
<dbReference type="NCBIfam" id="NF047513">
    <property type="entry name" value="LIC_13246_fam"/>
    <property type="match status" value="1"/>
</dbReference>
<dbReference type="EMBL" id="BFBB01000007">
    <property type="protein sequence ID" value="GBF50854.1"/>
    <property type="molecule type" value="Genomic_DNA"/>
</dbReference>
<dbReference type="AlphaFoldDB" id="A0A2P2E1X3"/>
<evidence type="ECO:0000313" key="1">
    <source>
        <dbReference type="EMBL" id="GBF50854.1"/>
    </source>
</evidence>
<accession>A0A2P2E1X3</accession>
<name>A0A2P2E1X3_9LEPT</name>
<dbReference type="OrthoDB" id="329464at2"/>
<organism evidence="1 2">
    <name type="scientific">Leptospira ryugenii</name>
    <dbReference type="NCBI Taxonomy" id="1917863"/>
    <lineage>
        <taxon>Bacteria</taxon>
        <taxon>Pseudomonadati</taxon>
        <taxon>Spirochaetota</taxon>
        <taxon>Spirochaetia</taxon>
        <taxon>Leptospirales</taxon>
        <taxon>Leptospiraceae</taxon>
        <taxon>Leptospira</taxon>
    </lineage>
</organism>
<reference evidence="1 2" key="1">
    <citation type="submission" date="2018-02" db="EMBL/GenBank/DDBJ databases">
        <title>Novel Leptospira species isolated from soil and water in Japan.</title>
        <authorList>
            <person name="Nakao R."/>
            <person name="Masuzawa T."/>
        </authorList>
    </citation>
    <scope>NUCLEOTIDE SEQUENCE [LARGE SCALE GENOMIC DNA]</scope>
    <source>
        <strain evidence="1 2">YH101</strain>
    </source>
</reference>
<evidence type="ECO:0000313" key="2">
    <source>
        <dbReference type="Proteomes" id="UP000245133"/>
    </source>
</evidence>
<proteinExistence type="predicted"/>
<gene>
    <name evidence="1" type="ORF">LPTSP4_23810</name>
</gene>